<dbReference type="AlphaFoldDB" id="A0A8H5FBV0"/>
<dbReference type="InterPro" id="IPR024325">
    <property type="entry name" value="DUF3835"/>
</dbReference>
<dbReference type="EMBL" id="JAACJJ010000001">
    <property type="protein sequence ID" value="KAF5331124.1"/>
    <property type="molecule type" value="Genomic_DNA"/>
</dbReference>
<feature type="region of interest" description="Disordered" evidence="1">
    <location>
        <begin position="140"/>
        <end position="273"/>
    </location>
</feature>
<name>A0A8H5FBV0_9AGAR</name>
<feature type="compositionally biased region" description="Acidic residues" evidence="1">
    <location>
        <begin position="320"/>
        <end position="346"/>
    </location>
</feature>
<feature type="compositionally biased region" description="Low complexity" evidence="1">
    <location>
        <begin position="605"/>
        <end position="618"/>
    </location>
</feature>
<dbReference type="Pfam" id="PF12927">
    <property type="entry name" value="DUF3835"/>
    <property type="match status" value="1"/>
</dbReference>
<organism evidence="3 4">
    <name type="scientific">Psilocybe cf. subviscida</name>
    <dbReference type="NCBI Taxonomy" id="2480587"/>
    <lineage>
        <taxon>Eukaryota</taxon>
        <taxon>Fungi</taxon>
        <taxon>Dikarya</taxon>
        <taxon>Basidiomycota</taxon>
        <taxon>Agaricomycotina</taxon>
        <taxon>Agaricomycetes</taxon>
        <taxon>Agaricomycetidae</taxon>
        <taxon>Agaricales</taxon>
        <taxon>Agaricineae</taxon>
        <taxon>Strophariaceae</taxon>
        <taxon>Psilocybe</taxon>
    </lineage>
</organism>
<feature type="region of interest" description="Disordered" evidence="1">
    <location>
        <begin position="424"/>
        <end position="483"/>
    </location>
</feature>
<keyword evidence="4" id="KW-1185">Reference proteome</keyword>
<feature type="compositionally biased region" description="Low complexity" evidence="1">
    <location>
        <begin position="522"/>
        <end position="543"/>
    </location>
</feature>
<feature type="compositionally biased region" description="Polar residues" evidence="1">
    <location>
        <begin position="578"/>
        <end position="592"/>
    </location>
</feature>
<feature type="compositionally biased region" description="Polar residues" evidence="1">
    <location>
        <begin position="424"/>
        <end position="451"/>
    </location>
</feature>
<accession>A0A8H5FBV0</accession>
<feature type="compositionally biased region" description="Basic and acidic residues" evidence="1">
    <location>
        <begin position="142"/>
        <end position="188"/>
    </location>
</feature>
<evidence type="ECO:0000313" key="3">
    <source>
        <dbReference type="EMBL" id="KAF5331124.1"/>
    </source>
</evidence>
<gene>
    <name evidence="3" type="ORF">D9619_005372</name>
</gene>
<feature type="compositionally biased region" description="Basic and acidic residues" evidence="1">
    <location>
        <begin position="200"/>
        <end position="223"/>
    </location>
</feature>
<sequence length="747" mass="81100">MSQTAGKTHNLDDEGGEESLRALIRSIVPDAATNSNGKYSADIVDKLAEKLTELLGPDAFQEPTLDQARRNDKGELVNEDGLPIIEINEHADATQFQYTNSRPAPITVEPLLPLANLPPPAREQLRARRNRILDQLEEEERNAELAEEQREQQEEQEQKEAAAHKRAQQDQDHGAAADKAKAARELQKKMGRALIQNVGKAREQERVEQEAQRIRDEEADKRRASPNIKKKTVAFVDSPEAKLKDDDDADNGRSSSPRLMDWGDLAPGRLRSMKHPTLMTPSLLDKHPMKMKVVERIPGGTPTMAKLKTPATPAPRIVDSDDESEPEEPWDSDTEIDDENENEEEAALDKDAVDLDYARIQREIALEYYQKRNQIGEAAASAMMNHTHDEDERIPTEPELRSESSKPAISQFRANKLATAYNISTNSGSQPAASSTSLGASVLPASSTRTIQKAIRTGKLDDDGKLIGGEDDSASEEEDQGIQEVLELLRKGEVYNLGPDGKYIHAVRPNPNLKQGSNNFTPSPSSAESSVPGPSSSSPTAASLPPPAVRPKVSKFKADRTAAGRPGPSSLSIAEPTPQLNLSDIRSPSVTPVSHAGRSSPKMDTSTVTVPVATAPSTIRSPVPTKPPAQLQPQPQSQPSPFSMIVESPSFPNLNRAGGSRAREHEYPYDTELAAINAEPAIGGPNRGAGSQPRRLQRPPTVVASTVLERKPAGKPLSGATSQRGGDGDADTPQAEKKISRFMAGRK</sequence>
<proteinExistence type="predicted"/>
<feature type="compositionally biased region" description="Basic and acidic residues" evidence="1">
    <location>
        <begin position="386"/>
        <end position="404"/>
    </location>
</feature>
<protein>
    <recommendedName>
        <fullName evidence="2">DUF3835 domain-containing protein</fullName>
    </recommendedName>
</protein>
<dbReference type="OrthoDB" id="21413at2759"/>
<feature type="compositionally biased region" description="Polar residues" evidence="1">
    <location>
        <begin position="512"/>
        <end position="521"/>
    </location>
</feature>
<evidence type="ECO:0000313" key="4">
    <source>
        <dbReference type="Proteomes" id="UP000567179"/>
    </source>
</evidence>
<feature type="region of interest" description="Disordered" evidence="1">
    <location>
        <begin position="382"/>
        <end position="409"/>
    </location>
</feature>
<reference evidence="3 4" key="1">
    <citation type="journal article" date="2020" name="ISME J.">
        <title>Uncovering the hidden diversity of litter-decomposition mechanisms in mushroom-forming fungi.</title>
        <authorList>
            <person name="Floudas D."/>
            <person name="Bentzer J."/>
            <person name="Ahren D."/>
            <person name="Johansson T."/>
            <person name="Persson P."/>
            <person name="Tunlid A."/>
        </authorList>
    </citation>
    <scope>NUCLEOTIDE SEQUENCE [LARGE SCALE GENOMIC DNA]</scope>
    <source>
        <strain evidence="3 4">CBS 101986</strain>
    </source>
</reference>
<feature type="domain" description="DUF3835" evidence="2">
    <location>
        <begin position="339"/>
        <end position="417"/>
    </location>
</feature>
<feature type="region of interest" description="Disordered" evidence="1">
    <location>
        <begin position="300"/>
        <end position="354"/>
    </location>
</feature>
<feature type="compositionally biased region" description="Low complexity" evidence="1">
    <location>
        <begin position="628"/>
        <end position="641"/>
    </location>
</feature>
<feature type="compositionally biased region" description="Acidic residues" evidence="1">
    <location>
        <begin position="469"/>
        <end position="481"/>
    </location>
</feature>
<evidence type="ECO:0000259" key="2">
    <source>
        <dbReference type="Pfam" id="PF12927"/>
    </source>
</evidence>
<comment type="caution">
    <text evidence="3">The sequence shown here is derived from an EMBL/GenBank/DDBJ whole genome shotgun (WGS) entry which is preliminary data.</text>
</comment>
<feature type="region of interest" description="Disordered" evidence="1">
    <location>
        <begin position="678"/>
        <end position="747"/>
    </location>
</feature>
<dbReference type="Proteomes" id="UP000567179">
    <property type="component" value="Unassembled WGS sequence"/>
</dbReference>
<feature type="region of interest" description="Disordered" evidence="1">
    <location>
        <begin position="499"/>
        <end position="664"/>
    </location>
</feature>
<evidence type="ECO:0000256" key="1">
    <source>
        <dbReference type="SAM" id="MobiDB-lite"/>
    </source>
</evidence>